<evidence type="ECO:0000313" key="3">
    <source>
        <dbReference type="EMBL" id="WWP22394.1"/>
    </source>
</evidence>
<dbReference type="SUPFAM" id="SSF49785">
    <property type="entry name" value="Galactose-binding domain-like"/>
    <property type="match status" value="1"/>
</dbReference>
<dbReference type="InterPro" id="IPR001870">
    <property type="entry name" value="B30.2/SPRY"/>
</dbReference>
<organism evidence="3 4">
    <name type="scientific">Paenibacillus amylolyticus</name>
    <dbReference type="NCBI Taxonomy" id="1451"/>
    <lineage>
        <taxon>Bacteria</taxon>
        <taxon>Bacillati</taxon>
        <taxon>Bacillota</taxon>
        <taxon>Bacilli</taxon>
        <taxon>Bacillales</taxon>
        <taxon>Paenibacillaceae</taxon>
        <taxon>Paenibacillus</taxon>
    </lineage>
</organism>
<dbReference type="SUPFAM" id="SSF49899">
    <property type="entry name" value="Concanavalin A-like lectins/glucanases"/>
    <property type="match status" value="1"/>
</dbReference>
<dbReference type="Gene3D" id="2.60.120.260">
    <property type="entry name" value="Galactose-binding domain-like"/>
    <property type="match status" value="1"/>
</dbReference>
<name>A0ABD8AXY2_PAEAM</name>
<evidence type="ECO:0000259" key="1">
    <source>
        <dbReference type="PROSITE" id="PS50022"/>
    </source>
</evidence>
<gene>
    <name evidence="3" type="ORF">V6668_09520</name>
</gene>
<dbReference type="Pfam" id="PF00622">
    <property type="entry name" value="SPRY"/>
    <property type="match status" value="1"/>
</dbReference>
<dbReference type="SMART" id="SM00449">
    <property type="entry name" value="SPRY"/>
    <property type="match status" value="1"/>
</dbReference>
<dbReference type="InterPro" id="IPR050672">
    <property type="entry name" value="FBXO45-Fsn/SPSB_families"/>
</dbReference>
<dbReference type="InterPro" id="IPR003877">
    <property type="entry name" value="SPRY_dom"/>
</dbReference>
<dbReference type="EMBL" id="CP145892">
    <property type="protein sequence ID" value="WWP22394.1"/>
    <property type="molecule type" value="Genomic_DNA"/>
</dbReference>
<dbReference type="AlphaFoldDB" id="A0ABD8AXY2"/>
<dbReference type="RefSeq" id="WP_338708256.1">
    <property type="nucleotide sequence ID" value="NZ_CP145892.1"/>
</dbReference>
<dbReference type="GeneID" id="93475703"/>
<dbReference type="PANTHER" id="PTHR12245">
    <property type="entry name" value="SPRY DOMAIN CONTAINING SOCS BOX PROTEIN"/>
    <property type="match status" value="1"/>
</dbReference>
<protein>
    <submittedName>
        <fullName evidence="3">SPRY domain-containing protein</fullName>
    </submittedName>
</protein>
<dbReference type="Pfam" id="PF00754">
    <property type="entry name" value="F5_F8_type_C"/>
    <property type="match status" value="1"/>
</dbReference>
<dbReference type="PROSITE" id="PS50022">
    <property type="entry name" value="FA58C_3"/>
    <property type="match status" value="1"/>
</dbReference>
<sequence>MGDILDVTLSPTDKNGTTTLSNGNLTVTMTTATTGNIRATHGKTTGKWYWEIKYTGHDWFFVGIANMNYPIASPDYYGTSGNALNIRTIYAATGAKFPENVAYSSRPAAGDVIGIALNLDEGKLEFYINGKSQGVSHTNILSMGEVYPFIKSQSTTSKVITVNFGATPFDYDIPYGFYSYDGRQSKWHNKFLISSEDKYYSVSTLKYSDNTVIPKMTSNTAPSGISSASNTNSPSFPYRAFDGDIGGTWYATASFPITLQYEFTQSRVIGKYSLLGYTAENNSKDWTFEGSNDGVNWTVLDEQENQTNWTVGEVRNFSFKNTASFKIYRINITSNNGGSLIQVAELLMYEILEQPKMKFLDTMSESNFLSYGHNVRDEIDMHFELSERSFQNSNTSILGSGKVFKQKIDTSKTPIKKASIT</sequence>
<dbReference type="Proteomes" id="UP001364764">
    <property type="component" value="Chromosome"/>
</dbReference>
<evidence type="ECO:0000313" key="4">
    <source>
        <dbReference type="Proteomes" id="UP001364764"/>
    </source>
</evidence>
<dbReference type="PANTHER" id="PTHR12245:SF5">
    <property type="entry name" value="SPRY DOMAIN-CONTAINING SOCS BOX PROTEIN 3"/>
    <property type="match status" value="1"/>
</dbReference>
<dbReference type="Gene3D" id="2.60.120.920">
    <property type="match status" value="1"/>
</dbReference>
<dbReference type="InterPro" id="IPR043136">
    <property type="entry name" value="B30.2/SPRY_sf"/>
</dbReference>
<dbReference type="InterPro" id="IPR013320">
    <property type="entry name" value="ConA-like_dom_sf"/>
</dbReference>
<dbReference type="InterPro" id="IPR000421">
    <property type="entry name" value="FA58C"/>
</dbReference>
<proteinExistence type="predicted"/>
<dbReference type="InterPro" id="IPR008979">
    <property type="entry name" value="Galactose-bd-like_sf"/>
</dbReference>
<feature type="domain" description="F5/8 type C" evidence="1">
    <location>
        <begin position="200"/>
        <end position="349"/>
    </location>
</feature>
<feature type="domain" description="B30.2/SPRY" evidence="2">
    <location>
        <begin position="1"/>
        <end position="169"/>
    </location>
</feature>
<reference evidence="3 4" key="1">
    <citation type="submission" date="2024-02" db="EMBL/GenBank/DDBJ databases">
        <title>Complete sequences of two Paenibacillus sp. strains and one Lysinibacillus strain isolated from the environment on STAA medium highlight biotechnological potential.</title>
        <authorList>
            <person name="Attere S.A."/>
            <person name="Piche L.C."/>
            <person name="Intertaglia L."/>
            <person name="Lami R."/>
            <person name="Charette S.J."/>
            <person name="Vincent A.T."/>
        </authorList>
    </citation>
    <scope>NUCLEOTIDE SEQUENCE [LARGE SCALE GENOMIC DNA]</scope>
    <source>
        <strain evidence="3 4">Y5S-7</strain>
    </source>
</reference>
<accession>A0ABD8AXY2</accession>
<dbReference type="PROSITE" id="PS50188">
    <property type="entry name" value="B302_SPRY"/>
    <property type="match status" value="1"/>
</dbReference>
<evidence type="ECO:0000259" key="2">
    <source>
        <dbReference type="PROSITE" id="PS50188"/>
    </source>
</evidence>